<reference evidence="1" key="1">
    <citation type="submission" date="2021-01" db="EMBL/GenBank/DDBJ databases">
        <authorList>
            <consortium name="Genoscope - CEA"/>
            <person name="William W."/>
        </authorList>
    </citation>
    <scope>NUCLEOTIDE SEQUENCE</scope>
</reference>
<comment type="caution">
    <text evidence="1">The sequence shown here is derived from an EMBL/GenBank/DDBJ whole genome shotgun (WGS) entry which is preliminary data.</text>
</comment>
<protein>
    <submittedName>
        <fullName evidence="1">Uncharacterized protein</fullName>
    </submittedName>
</protein>
<keyword evidence="2" id="KW-1185">Reference proteome</keyword>
<name>A0A8S1M703_PARPR</name>
<evidence type="ECO:0000313" key="2">
    <source>
        <dbReference type="Proteomes" id="UP000688137"/>
    </source>
</evidence>
<accession>A0A8S1M703</accession>
<dbReference type="OMA" id="CTLPRIG"/>
<organism evidence="1 2">
    <name type="scientific">Paramecium primaurelia</name>
    <dbReference type="NCBI Taxonomy" id="5886"/>
    <lineage>
        <taxon>Eukaryota</taxon>
        <taxon>Sar</taxon>
        <taxon>Alveolata</taxon>
        <taxon>Ciliophora</taxon>
        <taxon>Intramacronucleata</taxon>
        <taxon>Oligohymenophorea</taxon>
        <taxon>Peniculida</taxon>
        <taxon>Parameciidae</taxon>
        <taxon>Paramecium</taxon>
    </lineage>
</organism>
<gene>
    <name evidence="1" type="ORF">PPRIM_AZ9-3.1.T0550125</name>
</gene>
<evidence type="ECO:0000313" key="1">
    <source>
        <dbReference type="EMBL" id="CAD8075887.1"/>
    </source>
</evidence>
<dbReference type="EMBL" id="CAJJDM010000055">
    <property type="protein sequence ID" value="CAD8075887.1"/>
    <property type="molecule type" value="Genomic_DNA"/>
</dbReference>
<proteinExistence type="predicted"/>
<dbReference type="AlphaFoldDB" id="A0A8S1M703"/>
<dbReference type="Proteomes" id="UP000688137">
    <property type="component" value="Unassembled WGS sequence"/>
</dbReference>
<sequence length="100" mass="12181">MNKSYDDIECTLPRIGEKCTLEYFQNIEQAEEICHKKESQIQKDILIEEMKQNPQAFFNFNFTADDYYLFLVKYSMMRAERQVIEQEFTKFLKEKKMLLE</sequence>